<proteinExistence type="predicted"/>
<evidence type="ECO:0000313" key="2">
    <source>
        <dbReference type="WBParaSite" id="PS1159_v2.g11834.t1"/>
    </source>
</evidence>
<name>A0AC35EY22_9BILA</name>
<evidence type="ECO:0000313" key="1">
    <source>
        <dbReference type="Proteomes" id="UP000887580"/>
    </source>
</evidence>
<protein>
    <submittedName>
        <fullName evidence="2">rRNA adenine N(6)-methyltransferase</fullName>
    </submittedName>
</protein>
<sequence length="382" mass="43490">MVYFEMEVLFLEKMASSTAIHSRLPPLPALRDFIHMYRLRAKKILSQNYLMDMNLTRKIARQARFDSNTHVIEVGPGPGGITRAILDEGCARLDVVEIDNRFIPPLEHLAEAANGLLHIHQGDVLKTDLSEIFKDGGIVQQKEWFDSPPNSHIIGNLPFNIASPLIIKFLREMSREEGAWKFGRTPLTLTFQYEVAKRLCGEIDSDFRSRLSIVTQYISEPKLLFVIPGVCFVPKPQIDVGVVKFIPRAEPLIPCDFAVVEKVARQTFAFRQKYVIKCIKTLYPEEIANEMAHDLLKNCRIDPTQRPFKLGIDEIGSMCVYYEKQCRQMPGLFPYEISRKNQTIEMLANELNALPPPFKKTKGGIPHTNFDEGVSLSKLSNL</sequence>
<dbReference type="WBParaSite" id="PS1159_v2.g11834.t1">
    <property type="protein sequence ID" value="PS1159_v2.g11834.t1"/>
    <property type="gene ID" value="PS1159_v2.g11834"/>
</dbReference>
<organism evidence="1 2">
    <name type="scientific">Panagrolaimus sp. PS1159</name>
    <dbReference type="NCBI Taxonomy" id="55785"/>
    <lineage>
        <taxon>Eukaryota</taxon>
        <taxon>Metazoa</taxon>
        <taxon>Ecdysozoa</taxon>
        <taxon>Nematoda</taxon>
        <taxon>Chromadorea</taxon>
        <taxon>Rhabditida</taxon>
        <taxon>Tylenchina</taxon>
        <taxon>Panagrolaimomorpha</taxon>
        <taxon>Panagrolaimoidea</taxon>
        <taxon>Panagrolaimidae</taxon>
        <taxon>Panagrolaimus</taxon>
    </lineage>
</organism>
<accession>A0AC35EY22</accession>
<reference evidence="2" key="1">
    <citation type="submission" date="2022-11" db="UniProtKB">
        <authorList>
            <consortium name="WormBaseParasite"/>
        </authorList>
    </citation>
    <scope>IDENTIFICATION</scope>
</reference>
<dbReference type="Proteomes" id="UP000887580">
    <property type="component" value="Unplaced"/>
</dbReference>